<reference evidence="1 2" key="1">
    <citation type="submission" date="2019-08" db="EMBL/GenBank/DDBJ databases">
        <authorList>
            <person name="Alioto T."/>
            <person name="Alioto T."/>
            <person name="Gomez Garrido J."/>
        </authorList>
    </citation>
    <scope>NUCLEOTIDE SEQUENCE [LARGE SCALE GENOMIC DNA]</scope>
</reference>
<organism evidence="1 2">
    <name type="scientific">Cinara cedri</name>
    <dbReference type="NCBI Taxonomy" id="506608"/>
    <lineage>
        <taxon>Eukaryota</taxon>
        <taxon>Metazoa</taxon>
        <taxon>Ecdysozoa</taxon>
        <taxon>Arthropoda</taxon>
        <taxon>Hexapoda</taxon>
        <taxon>Insecta</taxon>
        <taxon>Pterygota</taxon>
        <taxon>Neoptera</taxon>
        <taxon>Paraneoptera</taxon>
        <taxon>Hemiptera</taxon>
        <taxon>Sternorrhyncha</taxon>
        <taxon>Aphidomorpha</taxon>
        <taxon>Aphidoidea</taxon>
        <taxon>Aphididae</taxon>
        <taxon>Lachninae</taxon>
        <taxon>Cinara</taxon>
    </lineage>
</organism>
<evidence type="ECO:0000313" key="2">
    <source>
        <dbReference type="Proteomes" id="UP000325440"/>
    </source>
</evidence>
<dbReference type="Proteomes" id="UP000325440">
    <property type="component" value="Unassembled WGS sequence"/>
</dbReference>
<keyword evidence="2" id="KW-1185">Reference proteome</keyword>
<accession>A0A5E4MNM3</accession>
<sequence>MTFLDNTNVRIYNILINNPISEQRFKQLKDTISIKEEDYSEYLIRAKLHLYVPLSKDLWQAELNLLYGFADSEEEVVKKLKPNVHHEDLKVKDWHQHKDSEEAEEKLELNVHHEDSEEEAVEKLETKVHHKDSEEEAVEKLELNVHHEESEIPPKDQNNQTVLKTITSYMPSNLTNLFWSKKS</sequence>
<evidence type="ECO:0000313" key="1">
    <source>
        <dbReference type="EMBL" id="VVC33239.1"/>
    </source>
</evidence>
<proteinExistence type="predicted"/>
<name>A0A5E4MNM3_9HEMI</name>
<dbReference type="EMBL" id="CABPRJ010000965">
    <property type="protein sequence ID" value="VVC33239.1"/>
    <property type="molecule type" value="Genomic_DNA"/>
</dbReference>
<protein>
    <submittedName>
        <fullName evidence="1">Uncharacterized protein</fullName>
    </submittedName>
</protein>
<gene>
    <name evidence="1" type="ORF">CINCED_3A025584</name>
</gene>
<dbReference type="AlphaFoldDB" id="A0A5E4MNM3"/>